<dbReference type="PANTHER" id="PTHR12149:SF8">
    <property type="entry name" value="PROTEIN-RIBULOSAMINE 3-KINASE"/>
    <property type="match status" value="1"/>
</dbReference>
<name>A0A9P1CRX4_9DINO</name>
<feature type="compositionally biased region" description="Low complexity" evidence="3">
    <location>
        <begin position="931"/>
        <end position="948"/>
    </location>
</feature>
<reference evidence="4" key="1">
    <citation type="submission" date="2022-10" db="EMBL/GenBank/DDBJ databases">
        <authorList>
            <person name="Chen Y."/>
            <person name="Dougan E. K."/>
            <person name="Chan C."/>
            <person name="Rhodes N."/>
            <person name="Thang M."/>
        </authorList>
    </citation>
    <scope>NUCLEOTIDE SEQUENCE</scope>
</reference>
<dbReference type="EC" id="2.7.1.172" evidence="1"/>
<dbReference type="EMBL" id="CAMXCT030002168">
    <property type="protein sequence ID" value="CAL4783490.1"/>
    <property type="molecule type" value="Genomic_DNA"/>
</dbReference>
<dbReference type="AlphaFoldDB" id="A0A9P1CRX4"/>
<proteinExistence type="predicted"/>
<feature type="compositionally biased region" description="Pro residues" evidence="3">
    <location>
        <begin position="558"/>
        <end position="567"/>
    </location>
</feature>
<feature type="region of interest" description="Disordered" evidence="3">
    <location>
        <begin position="554"/>
        <end position="574"/>
    </location>
</feature>
<evidence type="ECO:0000313" key="5">
    <source>
        <dbReference type="EMBL" id="CAL4783490.1"/>
    </source>
</evidence>
<dbReference type="Gene3D" id="3.30.200.20">
    <property type="entry name" value="Phosphorylase Kinase, domain 1"/>
    <property type="match status" value="1"/>
</dbReference>
<dbReference type="InterPro" id="IPR016477">
    <property type="entry name" value="Fructo-/Ketosamine-3-kinase"/>
</dbReference>
<evidence type="ECO:0000313" key="6">
    <source>
        <dbReference type="Proteomes" id="UP001152797"/>
    </source>
</evidence>
<keyword evidence="6" id="KW-1185">Reference proteome</keyword>
<reference evidence="5 6" key="2">
    <citation type="submission" date="2024-05" db="EMBL/GenBank/DDBJ databases">
        <authorList>
            <person name="Chen Y."/>
            <person name="Shah S."/>
            <person name="Dougan E. K."/>
            <person name="Thang M."/>
            <person name="Chan C."/>
        </authorList>
    </citation>
    <scope>NUCLEOTIDE SEQUENCE [LARGE SCALE GENOMIC DNA]</scope>
</reference>
<dbReference type="Proteomes" id="UP001152797">
    <property type="component" value="Unassembled WGS sequence"/>
</dbReference>
<dbReference type="OrthoDB" id="426195at2759"/>
<dbReference type="Pfam" id="PF03881">
    <property type="entry name" value="Fructosamin_kin"/>
    <property type="match status" value="1"/>
</dbReference>
<sequence>MIHGLPPRAGAAGGSLLRGAAGFCAALCCPEKALVAQCQGPAMAAAFEEEVSSWAEESGLGVVLELEALEGKSCGDWAQFYRLKTSKDGKDPCHFFVKTSPRDVCKMLLGEAQGLEALRCATELLKVPKVLHVGNRRDGSGSFLVLEYLNLGGRRDDFQLGLAMGDLHRAKGAKGPKEFGFVVDNTIGETLQRNPWTEDWVDFFREQRLRFQVDLAEDSYATYLFNAIAPDLHMLFEDIEVRPSLLHGDFWSGNVAVVEDRPAVFDPAAYYGHHEAEWGMSRPGSLSDDFWRGYRQHIVEDPGFEERRPLYRAYHQLNHFNLFGGDYLTRAIRSLEAVKQSLEKKSGPKGLWPLPFYVSTRNFPLVVMTLSWLLHMDSHLDVSVAYFTSVVFPDFFEESGDTRGYPWGLVLDRYWSWVIFEDAVGDMDAESLQKLQVRPFVLLSDRQDWLKSLQAEAPKKTRQLRRLWADAFRQQLQSCRMRAVQVLSTLGTELAEELEAALFLQLGDAWAADCVREDVEDTMHVRRCKGCLCFASRFSSLPDEPPAARAQRLLEGFPKPPQPPQPAQPVSQGEDAIEDFPEDLKVAPKAAAKRRKVQAPKGPKAKAKRKKSVAPSKAQEPGQSQVELELTRKQRDEAFLWQSGCPSTQQKFFQTPVFNTHHEVPANGPDGNLWMQSQGCPPCSHPQANLLPQNDPQKSMQAPVFNSHHQVPANGPDGNLWMQSQGCTPCSNPQANLLPQNDQQKSMQAPVFNTHHQVPANGPDGNLWMQSQGCTPCSHPQANLLPQNDQQKSMQAPVFNTHHQVPSNGPDGNLCIQSEGCVPSVNSPGNSPSCRQKSWQVPQSAPDFVPNEGNLWMHPQQSPSQGNMPLPAFKSTTSHVHDKKEKNQSEDDAMARGCAPDAAAVPLPTSLRRPTPPAPKFAEPMTPVRSTRAPPTTPAGKAAASPAPRRLTSGAEVLAEISRILAVPAGASSRWAQQVLRLEGRDGGAAASKAFRRIAREIHPDGRLPLSEEDEIRCHEALAQLQRARRRLCGQGAQQRPPKRPERLRCEVRNAAWYITWQRRDDAACGILRYELRVQDGSFLVTVAELDAASDASCGFELRREQLSQRLLQLLQANGWLGIRVAALGAGGCSLSDEATLWLRELTEAGSKFNLSGF</sequence>
<comment type="catalytic activity">
    <reaction evidence="2">
        <text>N(6)-D-ribulosyl-L-lysyl-[protein] + ATP = N(6)-(3-O-phospho-D-ribulosyl)-L-lysyl-[protein] + ADP + H(+)</text>
        <dbReference type="Rhea" id="RHEA:48432"/>
        <dbReference type="Rhea" id="RHEA-COMP:12103"/>
        <dbReference type="Rhea" id="RHEA-COMP:12104"/>
        <dbReference type="ChEBI" id="CHEBI:15378"/>
        <dbReference type="ChEBI" id="CHEBI:30616"/>
        <dbReference type="ChEBI" id="CHEBI:90418"/>
        <dbReference type="ChEBI" id="CHEBI:90420"/>
        <dbReference type="ChEBI" id="CHEBI:456216"/>
        <dbReference type="EC" id="2.7.1.172"/>
    </reaction>
    <physiologicalReaction direction="left-to-right" evidence="2">
        <dbReference type="Rhea" id="RHEA:48433"/>
    </physiologicalReaction>
</comment>
<accession>A0A9P1CRX4</accession>
<dbReference type="EMBL" id="CAMXCT020002168">
    <property type="protein sequence ID" value="CAL1149553.1"/>
    <property type="molecule type" value="Genomic_DNA"/>
</dbReference>
<evidence type="ECO:0000256" key="2">
    <source>
        <dbReference type="ARBA" id="ARBA00048655"/>
    </source>
</evidence>
<dbReference type="PANTHER" id="PTHR12149">
    <property type="entry name" value="FRUCTOSAMINE 3 KINASE-RELATED PROTEIN"/>
    <property type="match status" value="1"/>
</dbReference>
<dbReference type="GO" id="GO:0102193">
    <property type="term" value="F:protein-ribulosamine 3-kinase activity"/>
    <property type="evidence" value="ECO:0007669"/>
    <property type="project" value="UniProtKB-EC"/>
</dbReference>
<evidence type="ECO:0000256" key="1">
    <source>
        <dbReference type="ARBA" id="ARBA00011961"/>
    </source>
</evidence>
<dbReference type="InterPro" id="IPR011009">
    <property type="entry name" value="Kinase-like_dom_sf"/>
</dbReference>
<evidence type="ECO:0000256" key="3">
    <source>
        <dbReference type="SAM" id="MobiDB-lite"/>
    </source>
</evidence>
<dbReference type="Gene3D" id="3.90.1200.10">
    <property type="match status" value="1"/>
</dbReference>
<protein>
    <recommendedName>
        <fullName evidence="1">protein-ribulosamine 3-kinase</fullName>
        <ecNumber evidence="1">2.7.1.172</ecNumber>
    </recommendedName>
</protein>
<dbReference type="EMBL" id="CAMXCT010002168">
    <property type="protein sequence ID" value="CAI3996178.1"/>
    <property type="molecule type" value="Genomic_DNA"/>
</dbReference>
<feature type="region of interest" description="Disordered" evidence="3">
    <location>
        <begin position="589"/>
        <end position="627"/>
    </location>
</feature>
<gene>
    <name evidence="4" type="ORF">C1SCF055_LOCUS22675</name>
</gene>
<feature type="compositionally biased region" description="Basic residues" evidence="3">
    <location>
        <begin position="591"/>
        <end position="612"/>
    </location>
</feature>
<feature type="region of interest" description="Disordered" evidence="3">
    <location>
        <begin position="853"/>
        <end position="948"/>
    </location>
</feature>
<organism evidence="4">
    <name type="scientific">Cladocopium goreaui</name>
    <dbReference type="NCBI Taxonomy" id="2562237"/>
    <lineage>
        <taxon>Eukaryota</taxon>
        <taxon>Sar</taxon>
        <taxon>Alveolata</taxon>
        <taxon>Dinophyceae</taxon>
        <taxon>Suessiales</taxon>
        <taxon>Symbiodiniaceae</taxon>
        <taxon>Cladocopium</taxon>
    </lineage>
</organism>
<evidence type="ECO:0000313" key="4">
    <source>
        <dbReference type="EMBL" id="CAI3996178.1"/>
    </source>
</evidence>
<dbReference type="SUPFAM" id="SSF56112">
    <property type="entry name" value="Protein kinase-like (PK-like)"/>
    <property type="match status" value="1"/>
</dbReference>
<feature type="compositionally biased region" description="Basic and acidic residues" evidence="3">
    <location>
        <begin position="879"/>
        <end position="889"/>
    </location>
</feature>
<comment type="caution">
    <text evidence="4">The sequence shown here is derived from an EMBL/GenBank/DDBJ whole genome shotgun (WGS) entry which is preliminary data.</text>
</comment>